<evidence type="ECO:0000259" key="2">
    <source>
        <dbReference type="SMART" id="SM00829"/>
    </source>
</evidence>
<dbReference type="Gene3D" id="3.90.180.10">
    <property type="entry name" value="Medium-chain alcohol dehydrogenases, catalytic domain"/>
    <property type="match status" value="1"/>
</dbReference>
<dbReference type="InterPro" id="IPR013154">
    <property type="entry name" value="ADH-like_N"/>
</dbReference>
<organism evidence="3 4">
    <name type="scientific">Terrabacter aerolatus</name>
    <dbReference type="NCBI Taxonomy" id="422442"/>
    <lineage>
        <taxon>Bacteria</taxon>
        <taxon>Bacillati</taxon>
        <taxon>Actinomycetota</taxon>
        <taxon>Actinomycetes</taxon>
        <taxon>Micrococcales</taxon>
        <taxon>Intrasporangiaceae</taxon>
        <taxon>Terrabacter</taxon>
    </lineage>
</organism>
<name>A0A512D1M5_9MICO</name>
<dbReference type="OrthoDB" id="3175656at2"/>
<dbReference type="SUPFAM" id="SSF50129">
    <property type="entry name" value="GroES-like"/>
    <property type="match status" value="1"/>
</dbReference>
<gene>
    <name evidence="3" type="ORF">TAE01_21850</name>
</gene>
<dbReference type="InterPro" id="IPR011032">
    <property type="entry name" value="GroES-like_sf"/>
</dbReference>
<dbReference type="RefSeq" id="WP_147066287.1">
    <property type="nucleotide sequence ID" value="NZ_BAAARO010000016.1"/>
</dbReference>
<dbReference type="InterPro" id="IPR020843">
    <property type="entry name" value="ER"/>
</dbReference>
<dbReference type="PANTHER" id="PTHR44154">
    <property type="entry name" value="QUINONE OXIDOREDUCTASE"/>
    <property type="match status" value="1"/>
</dbReference>
<keyword evidence="4" id="KW-1185">Reference proteome</keyword>
<dbReference type="SMART" id="SM00829">
    <property type="entry name" value="PKS_ER"/>
    <property type="match status" value="1"/>
</dbReference>
<feature type="domain" description="Enoyl reductase (ER)" evidence="2">
    <location>
        <begin position="10"/>
        <end position="297"/>
    </location>
</feature>
<dbReference type="Proteomes" id="UP000321534">
    <property type="component" value="Unassembled WGS sequence"/>
</dbReference>
<protein>
    <submittedName>
        <fullName evidence="3">NADPH:quinone reductase</fullName>
    </submittedName>
</protein>
<sequence length="299" mass="30050">MKAIVIDRFGGPEELHEAQLPDPQPGPGQVRVRVEAVGVNPVDGKARSGAMAAPDTVFPLVPGLEAAGVVDVLGDGVTDVTVGDRVVGFAEGGAYAELAVLSTYAVLPDALDATVAVSLPVAGETSRRVLRLLDVKPGETLLVHGASGVVGEVATQLAVAGGATVIGTASAANQERVAALGATPTTYGARWLERVRELAPGGVDAVLDASGAGVLDESVELLGGKDRLVTIADPAAFTKDITFSGTAQRSAQELAELVAQRASGAVTTTVSKVLPLSEAAAAQELSDSGRAGGKLVLVP</sequence>
<dbReference type="SUPFAM" id="SSF51735">
    <property type="entry name" value="NAD(P)-binding Rossmann-fold domains"/>
    <property type="match status" value="1"/>
</dbReference>
<accession>A0A512D1M5</accession>
<reference evidence="3 4" key="1">
    <citation type="submission" date="2019-07" db="EMBL/GenBank/DDBJ databases">
        <title>Whole genome shotgun sequence of Terrabacter aerolatus NBRC 106305.</title>
        <authorList>
            <person name="Hosoyama A."/>
            <person name="Uohara A."/>
            <person name="Ohji S."/>
            <person name="Ichikawa N."/>
        </authorList>
    </citation>
    <scope>NUCLEOTIDE SEQUENCE [LARGE SCALE GENOMIC DNA]</scope>
    <source>
        <strain evidence="3 4">NBRC 106305</strain>
    </source>
</reference>
<dbReference type="Pfam" id="PF08240">
    <property type="entry name" value="ADH_N"/>
    <property type="match status" value="1"/>
</dbReference>
<dbReference type="InterPro" id="IPR051603">
    <property type="entry name" value="Zinc-ADH_QOR/CCCR"/>
</dbReference>
<dbReference type="EMBL" id="BJYX01000010">
    <property type="protein sequence ID" value="GEO30375.1"/>
    <property type="molecule type" value="Genomic_DNA"/>
</dbReference>
<dbReference type="Pfam" id="PF13602">
    <property type="entry name" value="ADH_zinc_N_2"/>
    <property type="match status" value="1"/>
</dbReference>
<keyword evidence="1" id="KW-0521">NADP</keyword>
<dbReference type="AlphaFoldDB" id="A0A512D1M5"/>
<dbReference type="Gene3D" id="3.40.50.720">
    <property type="entry name" value="NAD(P)-binding Rossmann-like Domain"/>
    <property type="match status" value="1"/>
</dbReference>
<evidence type="ECO:0000313" key="4">
    <source>
        <dbReference type="Proteomes" id="UP000321534"/>
    </source>
</evidence>
<dbReference type="InterPro" id="IPR036291">
    <property type="entry name" value="NAD(P)-bd_dom_sf"/>
</dbReference>
<dbReference type="CDD" id="cd05289">
    <property type="entry name" value="MDR_like_2"/>
    <property type="match status" value="1"/>
</dbReference>
<evidence type="ECO:0000256" key="1">
    <source>
        <dbReference type="ARBA" id="ARBA00022857"/>
    </source>
</evidence>
<dbReference type="GO" id="GO:0016491">
    <property type="term" value="F:oxidoreductase activity"/>
    <property type="evidence" value="ECO:0007669"/>
    <property type="project" value="InterPro"/>
</dbReference>
<proteinExistence type="predicted"/>
<comment type="caution">
    <text evidence="3">The sequence shown here is derived from an EMBL/GenBank/DDBJ whole genome shotgun (WGS) entry which is preliminary data.</text>
</comment>
<evidence type="ECO:0000313" key="3">
    <source>
        <dbReference type="EMBL" id="GEO30375.1"/>
    </source>
</evidence>
<dbReference type="PANTHER" id="PTHR44154:SF1">
    <property type="entry name" value="QUINONE OXIDOREDUCTASE"/>
    <property type="match status" value="1"/>
</dbReference>